<dbReference type="PANTHER" id="PTHR33778">
    <property type="entry name" value="PROTEIN MGTC"/>
    <property type="match status" value="1"/>
</dbReference>
<keyword evidence="4" id="KW-1003">Cell membrane</keyword>
<keyword evidence="6 9" id="KW-1133">Transmembrane helix</keyword>
<dbReference type="PANTHER" id="PTHR33778:SF3">
    <property type="entry name" value="PROTEIN MGTC"/>
    <property type="match status" value="1"/>
</dbReference>
<feature type="domain" description="MgtC-like C-terminal" evidence="11">
    <location>
        <begin position="156"/>
        <end position="233"/>
    </location>
</feature>
<feature type="transmembrane region" description="Helical" evidence="9">
    <location>
        <begin position="12"/>
        <end position="30"/>
    </location>
</feature>
<evidence type="ECO:0000256" key="1">
    <source>
        <dbReference type="ARBA" id="ARBA00004651"/>
    </source>
</evidence>
<evidence type="ECO:0000256" key="8">
    <source>
        <dbReference type="ARBA" id="ARBA00025369"/>
    </source>
</evidence>
<organism evidence="12 13">
    <name type="scientific">Phyllobacterium myrsinacearum</name>
    <dbReference type="NCBI Taxonomy" id="28101"/>
    <lineage>
        <taxon>Bacteria</taxon>
        <taxon>Pseudomonadati</taxon>
        <taxon>Pseudomonadota</taxon>
        <taxon>Alphaproteobacteria</taxon>
        <taxon>Hyphomicrobiales</taxon>
        <taxon>Phyllobacteriaceae</taxon>
        <taxon>Phyllobacterium</taxon>
    </lineage>
</organism>
<comment type="caution">
    <text evidence="12">The sequence shown here is derived from an EMBL/GenBank/DDBJ whole genome shotgun (WGS) entry which is preliminary data.</text>
</comment>
<name>A0A2S9JF69_9HYPH</name>
<keyword evidence="12" id="KW-0489">Methyltransferase</keyword>
<comment type="function">
    <text evidence="8">Virulence factor required for growth in low Mg(2+) medium and for intramacrophage survival. May be involved in regulating membrane potential by activating Na(+)/K(+)-ATPase.</text>
</comment>
<protein>
    <recommendedName>
        <fullName evidence="3 9">Protein MgtC</fullName>
    </recommendedName>
</protein>
<evidence type="ECO:0000259" key="10">
    <source>
        <dbReference type="Pfam" id="PF02308"/>
    </source>
</evidence>
<keyword evidence="7 9" id="KW-0472">Membrane</keyword>
<dbReference type="InterPro" id="IPR048640">
    <property type="entry name" value="MgtC-like_C"/>
</dbReference>
<evidence type="ECO:0000256" key="7">
    <source>
        <dbReference type="ARBA" id="ARBA00023136"/>
    </source>
</evidence>
<gene>
    <name evidence="12" type="ORF">C5750_17130</name>
</gene>
<evidence type="ECO:0000313" key="13">
    <source>
        <dbReference type="Proteomes" id="UP000238563"/>
    </source>
</evidence>
<dbReference type="Pfam" id="PF21770">
    <property type="entry name" value="MgtC_SapB_C"/>
    <property type="match status" value="1"/>
</dbReference>
<comment type="similarity">
    <text evidence="2 9">Belongs to the MgtC/SapB family.</text>
</comment>
<dbReference type="AlphaFoldDB" id="A0A2S9JF69"/>
<feature type="domain" description="MgtC/SapB/SrpB/YhiD N-terminal" evidence="10">
    <location>
        <begin position="20"/>
        <end position="139"/>
    </location>
</feature>
<dbReference type="RefSeq" id="WP_105735139.1">
    <property type="nucleotide sequence ID" value="NZ_PVBT01000005.1"/>
</dbReference>
<keyword evidence="5 9" id="KW-0812">Transmembrane</keyword>
<evidence type="ECO:0000256" key="9">
    <source>
        <dbReference type="RuleBase" id="RU365041"/>
    </source>
</evidence>
<evidence type="ECO:0000256" key="4">
    <source>
        <dbReference type="ARBA" id="ARBA00022475"/>
    </source>
</evidence>
<evidence type="ECO:0000256" key="6">
    <source>
        <dbReference type="ARBA" id="ARBA00022989"/>
    </source>
</evidence>
<keyword evidence="9" id="KW-0997">Cell inner membrane</keyword>
<dbReference type="Gene3D" id="3.30.70.260">
    <property type="match status" value="1"/>
</dbReference>
<comment type="caution">
    <text evidence="9">Lacks conserved residue(s) required for the propagation of feature annotation.</text>
</comment>
<dbReference type="GO" id="GO:0008168">
    <property type="term" value="F:methyltransferase activity"/>
    <property type="evidence" value="ECO:0007669"/>
    <property type="project" value="UniProtKB-KW"/>
</dbReference>
<proteinExistence type="inferred from homology"/>
<evidence type="ECO:0000256" key="5">
    <source>
        <dbReference type="ARBA" id="ARBA00022692"/>
    </source>
</evidence>
<dbReference type="EMBL" id="PVBT01000005">
    <property type="protein sequence ID" value="PRD51582.1"/>
    <property type="molecule type" value="Genomic_DNA"/>
</dbReference>
<sequence length="239" mass="25656">MKFIQTFDLYPFLDTTISFVAAFIFGTLIGAERQYRQRTAGLRTNVLVAIGSAAFVDLAQRIAGTTEAVRVISYVVSGIGFLGAGVIMKEGMNVRGLNTAATLWCSAAVGACAGTDMLAEAALLTVFVLAGNTLLRPLVNVINRIPISEQAAEATYEVKLISTRAAMPTMRDLLVERLEEADYPVSDVEITDQGDEETVEIVATLVSTAIDPDEIDAVIAHMEKQHGISHGTWEGSTKD</sequence>
<keyword evidence="13" id="KW-1185">Reference proteome</keyword>
<evidence type="ECO:0000313" key="12">
    <source>
        <dbReference type="EMBL" id="PRD51582.1"/>
    </source>
</evidence>
<keyword evidence="12" id="KW-0808">Transferase</keyword>
<evidence type="ECO:0000256" key="2">
    <source>
        <dbReference type="ARBA" id="ARBA00009298"/>
    </source>
</evidence>
<accession>A0A2S9JF69</accession>
<dbReference type="GO" id="GO:0005886">
    <property type="term" value="C:plasma membrane"/>
    <property type="evidence" value="ECO:0007669"/>
    <property type="project" value="UniProtKB-SubCell"/>
</dbReference>
<dbReference type="Proteomes" id="UP000238563">
    <property type="component" value="Unassembled WGS sequence"/>
</dbReference>
<reference evidence="12 13" key="1">
    <citation type="submission" date="2018-02" db="EMBL/GenBank/DDBJ databases">
        <title>The draft genome of Phyllobacterium myrsinacearum DSM5892.</title>
        <authorList>
            <person name="Li L."/>
            <person name="Liu L."/>
            <person name="Zhang X."/>
            <person name="Wang T."/>
        </authorList>
    </citation>
    <scope>NUCLEOTIDE SEQUENCE [LARGE SCALE GENOMIC DNA]</scope>
    <source>
        <strain evidence="12 13">DSM 5892</strain>
    </source>
</reference>
<dbReference type="PRINTS" id="PR01837">
    <property type="entry name" value="MGTCSAPBPROT"/>
</dbReference>
<evidence type="ECO:0000259" key="11">
    <source>
        <dbReference type="Pfam" id="PF21770"/>
    </source>
</evidence>
<dbReference type="InterPro" id="IPR003416">
    <property type="entry name" value="MgtC/SapB/SrpB/YhiD_fam"/>
</dbReference>
<dbReference type="Pfam" id="PF02308">
    <property type="entry name" value="MgtC"/>
    <property type="match status" value="1"/>
</dbReference>
<dbReference type="InterPro" id="IPR049177">
    <property type="entry name" value="MgtC_SapB_SrpB_YhiD_N"/>
</dbReference>
<comment type="subcellular location">
    <subcellularLocation>
        <location evidence="9">Cell inner membrane</location>
        <topology evidence="9">Multi-pass membrane protein</topology>
    </subcellularLocation>
    <subcellularLocation>
        <location evidence="1">Cell membrane</location>
        <topology evidence="1">Multi-pass membrane protein</topology>
    </subcellularLocation>
</comment>
<dbReference type="GO" id="GO:0032259">
    <property type="term" value="P:methylation"/>
    <property type="evidence" value="ECO:0007669"/>
    <property type="project" value="UniProtKB-KW"/>
</dbReference>
<evidence type="ECO:0000256" key="3">
    <source>
        <dbReference type="ARBA" id="ARBA00013833"/>
    </source>
</evidence>
<feature type="transmembrane region" description="Helical" evidence="9">
    <location>
        <begin position="71"/>
        <end position="88"/>
    </location>
</feature>
<dbReference type="OrthoDB" id="9811198at2"/>